<dbReference type="EMBL" id="WKJM01000011">
    <property type="protein sequence ID" value="MRX09114.1"/>
    <property type="molecule type" value="Genomic_DNA"/>
</dbReference>
<feature type="transmembrane region" description="Helical" evidence="1">
    <location>
        <begin position="32"/>
        <end position="48"/>
    </location>
</feature>
<protein>
    <submittedName>
        <fullName evidence="2">Uncharacterized protein</fullName>
    </submittedName>
</protein>
<keyword evidence="1" id="KW-1133">Transmembrane helix</keyword>
<feature type="transmembrane region" description="Helical" evidence="1">
    <location>
        <begin position="81"/>
        <end position="98"/>
    </location>
</feature>
<organism evidence="2 3">
    <name type="scientific">Duganella alba</name>
    <dbReference type="NCBI Taxonomy" id="2666081"/>
    <lineage>
        <taxon>Bacteria</taxon>
        <taxon>Pseudomonadati</taxon>
        <taxon>Pseudomonadota</taxon>
        <taxon>Betaproteobacteria</taxon>
        <taxon>Burkholderiales</taxon>
        <taxon>Oxalobacteraceae</taxon>
        <taxon>Telluria group</taxon>
        <taxon>Duganella</taxon>
    </lineage>
</organism>
<reference evidence="2 3" key="1">
    <citation type="submission" date="2019-11" db="EMBL/GenBank/DDBJ databases">
        <title>Novel species isolated from a subtropical stream in China.</title>
        <authorList>
            <person name="Lu H."/>
        </authorList>
    </citation>
    <scope>NUCLEOTIDE SEQUENCE [LARGE SCALE GENOMIC DNA]</scope>
    <source>
        <strain evidence="2 3">FT25W</strain>
    </source>
</reference>
<gene>
    <name evidence="2" type="ORF">GJ697_14830</name>
</gene>
<keyword evidence="1" id="KW-0812">Transmembrane</keyword>
<evidence type="ECO:0000256" key="1">
    <source>
        <dbReference type="SAM" id="Phobius"/>
    </source>
</evidence>
<sequence length="120" mass="12761">MTIKARLHSLPLPVSAIALLAAIVLGSLDYQAAGWLLFGIGVLTWARFDARQLLKADRNGLSPALALLAYTAVAGDQANAAVTFALALHALVVFLILISRHLSEDVAQAFSQQKGISQRI</sequence>
<comment type="caution">
    <text evidence="2">The sequence shown here is derived from an EMBL/GenBank/DDBJ whole genome shotgun (WGS) entry which is preliminary data.</text>
</comment>
<proteinExistence type="predicted"/>
<keyword evidence="3" id="KW-1185">Reference proteome</keyword>
<feature type="transmembrane region" description="Helical" evidence="1">
    <location>
        <begin position="7"/>
        <end position="26"/>
    </location>
</feature>
<dbReference type="AlphaFoldDB" id="A0A6L5QH60"/>
<dbReference type="RefSeq" id="WP_154362541.1">
    <property type="nucleotide sequence ID" value="NZ_WKJM01000011.1"/>
</dbReference>
<evidence type="ECO:0000313" key="3">
    <source>
        <dbReference type="Proteomes" id="UP000481037"/>
    </source>
</evidence>
<keyword evidence="1" id="KW-0472">Membrane</keyword>
<name>A0A6L5QH60_9BURK</name>
<accession>A0A6L5QH60</accession>
<dbReference type="Proteomes" id="UP000481037">
    <property type="component" value="Unassembled WGS sequence"/>
</dbReference>
<evidence type="ECO:0000313" key="2">
    <source>
        <dbReference type="EMBL" id="MRX09114.1"/>
    </source>
</evidence>